<dbReference type="AlphaFoldDB" id="A0A8X6VM24"/>
<keyword evidence="2" id="KW-1185">Reference proteome</keyword>
<accession>A0A8X6VM24</accession>
<sequence>MLSHDPDGESKENIYRYMSEEGSPVRQSLEQACKEGVDKSLPQEVTLSLLSKDGSSIAINSPLYQIQVSDLSAIL</sequence>
<proteinExistence type="predicted"/>
<evidence type="ECO:0000313" key="2">
    <source>
        <dbReference type="Proteomes" id="UP000887159"/>
    </source>
</evidence>
<dbReference type="EMBL" id="BMAU01021315">
    <property type="protein sequence ID" value="GFY12579.1"/>
    <property type="molecule type" value="Genomic_DNA"/>
</dbReference>
<protein>
    <submittedName>
        <fullName evidence="1">Uncharacterized protein</fullName>
    </submittedName>
</protein>
<reference evidence="1" key="1">
    <citation type="submission" date="2020-08" db="EMBL/GenBank/DDBJ databases">
        <title>Multicomponent nature underlies the extraordinary mechanical properties of spider dragline silk.</title>
        <authorList>
            <person name="Kono N."/>
            <person name="Nakamura H."/>
            <person name="Mori M."/>
            <person name="Yoshida Y."/>
            <person name="Ohtoshi R."/>
            <person name="Malay A.D."/>
            <person name="Moran D.A.P."/>
            <person name="Tomita M."/>
            <person name="Numata K."/>
            <person name="Arakawa K."/>
        </authorList>
    </citation>
    <scope>NUCLEOTIDE SEQUENCE</scope>
</reference>
<evidence type="ECO:0000313" key="1">
    <source>
        <dbReference type="EMBL" id="GFY12579.1"/>
    </source>
</evidence>
<name>A0A8X6VM24_TRICX</name>
<organism evidence="1 2">
    <name type="scientific">Trichonephila clavipes</name>
    <name type="common">Golden silk orbweaver</name>
    <name type="synonym">Nephila clavipes</name>
    <dbReference type="NCBI Taxonomy" id="2585209"/>
    <lineage>
        <taxon>Eukaryota</taxon>
        <taxon>Metazoa</taxon>
        <taxon>Ecdysozoa</taxon>
        <taxon>Arthropoda</taxon>
        <taxon>Chelicerata</taxon>
        <taxon>Arachnida</taxon>
        <taxon>Araneae</taxon>
        <taxon>Araneomorphae</taxon>
        <taxon>Entelegynae</taxon>
        <taxon>Araneoidea</taxon>
        <taxon>Nephilidae</taxon>
        <taxon>Trichonephila</taxon>
    </lineage>
</organism>
<comment type="caution">
    <text evidence="1">The sequence shown here is derived from an EMBL/GenBank/DDBJ whole genome shotgun (WGS) entry which is preliminary data.</text>
</comment>
<gene>
    <name evidence="1" type="ORF">TNCV_2447701</name>
</gene>
<dbReference type="Proteomes" id="UP000887159">
    <property type="component" value="Unassembled WGS sequence"/>
</dbReference>